<dbReference type="EMBL" id="PPTA01000005">
    <property type="protein sequence ID" value="TFB03380.1"/>
    <property type="molecule type" value="Genomic_DNA"/>
</dbReference>
<gene>
    <name evidence="3" type="ORF">CCMA1212_004611</name>
</gene>
<feature type="region of interest" description="Disordered" evidence="1">
    <location>
        <begin position="627"/>
        <end position="668"/>
    </location>
</feature>
<feature type="compositionally biased region" description="Polar residues" evidence="1">
    <location>
        <begin position="650"/>
        <end position="665"/>
    </location>
</feature>
<feature type="compositionally biased region" description="Low complexity" evidence="1">
    <location>
        <begin position="27"/>
        <end position="40"/>
    </location>
</feature>
<feature type="region of interest" description="Disordered" evidence="1">
    <location>
        <begin position="693"/>
        <end position="767"/>
    </location>
</feature>
<evidence type="ECO:0000256" key="1">
    <source>
        <dbReference type="SAM" id="MobiDB-lite"/>
    </source>
</evidence>
<evidence type="ECO:0000313" key="4">
    <source>
        <dbReference type="Proteomes" id="UP001642720"/>
    </source>
</evidence>
<name>A0ABY2H505_9HYPO</name>
<feature type="domain" description="PH" evidence="2">
    <location>
        <begin position="227"/>
        <end position="360"/>
    </location>
</feature>
<evidence type="ECO:0000259" key="2">
    <source>
        <dbReference type="PROSITE" id="PS50003"/>
    </source>
</evidence>
<feature type="compositionally biased region" description="Basic and acidic residues" evidence="1">
    <location>
        <begin position="1"/>
        <end position="10"/>
    </location>
</feature>
<dbReference type="PROSITE" id="PS50003">
    <property type="entry name" value="PH_DOMAIN"/>
    <property type="match status" value="1"/>
</dbReference>
<feature type="compositionally biased region" description="Pro residues" evidence="1">
    <location>
        <begin position="863"/>
        <end position="880"/>
    </location>
</feature>
<feature type="compositionally biased region" description="Polar residues" evidence="1">
    <location>
        <begin position="720"/>
        <end position="747"/>
    </location>
</feature>
<dbReference type="Proteomes" id="UP001642720">
    <property type="component" value="Unassembled WGS sequence"/>
</dbReference>
<reference evidence="3 4" key="1">
    <citation type="submission" date="2018-01" db="EMBL/GenBank/DDBJ databases">
        <title>Genome characterization of the sugarcane-associated fungus Trichoderma ghanense CCMA-1212 and their application in lignocelulose bioconversion.</title>
        <authorList>
            <person name="Steindorff A.S."/>
            <person name="Mendes T.D."/>
            <person name="Vilela E.S.D."/>
            <person name="Rodrigues D.S."/>
            <person name="Formighieri E.F."/>
            <person name="Melo I.S."/>
            <person name="Favaro L.C.L."/>
        </authorList>
    </citation>
    <scope>NUCLEOTIDE SEQUENCE [LARGE SCALE GENOMIC DNA]</scope>
    <source>
        <strain evidence="3 4">CCMA-1212</strain>
    </source>
</reference>
<accession>A0ABY2H505</accession>
<comment type="caution">
    <text evidence="3">The sequence shown here is derived from an EMBL/GenBank/DDBJ whole genome shotgun (WGS) entry which is preliminary data.</text>
</comment>
<evidence type="ECO:0000313" key="3">
    <source>
        <dbReference type="EMBL" id="TFB03380.1"/>
    </source>
</evidence>
<feature type="region of interest" description="Disordered" evidence="1">
    <location>
        <begin position="218"/>
        <end position="239"/>
    </location>
</feature>
<feature type="compositionally biased region" description="Low complexity" evidence="1">
    <location>
        <begin position="142"/>
        <end position="151"/>
    </location>
</feature>
<feature type="compositionally biased region" description="Low complexity" evidence="1">
    <location>
        <begin position="70"/>
        <end position="85"/>
    </location>
</feature>
<dbReference type="RefSeq" id="XP_073559581.1">
    <property type="nucleotide sequence ID" value="XM_073701909.1"/>
</dbReference>
<sequence>MASISRHDVLEGSNSFPGRNHVPIVDPSSESGSPTSSKTPKLGRRESRLGLRTLFTRSNKGPKVEETLRSPSSFSSLNSASTKASPRSGGFRASLADMNYWPYGQQVKSELALPTTDYPWDSPVEKPEDDQDVRSRSPANVAGAAAAASSGKRTPGMSIAKQPRPTLATWSLPSLFRAYQQALKQQTLAAVALPTEALMKLSEKTSVADMIAPLSQTEAKVSGGGGAGTSSGDLFRRRNRGDSLSTTNLPWTTKIYILVTAGYLLQYSGDGVIDRMPEKVLRLGKSSAAFATDMIPGRHWVLQVSASTEDDGASTTDSRSLLSKLSFRSSEKRYTQHMVMVFESAEDMDDWMTSLRAMIEQLGGRRKLSEVGLPQEVEVKDFETKESRSTEDIAALYLREKQSQGSIIDRDAIRSTRGTPTSPPPMLQQEYGRRACDYSIPVIDFDSIGQDMTGDDRSTTNSVASHDGRQLDNLRDSAHRLSLLSSGQRTMLTSTTSSPADSPIRERFPLTLDITTIPETAQPRPNAGVIMSRRVSLQTMGPFVEEVGDGAAEPGQIASQPWVHTAAPSPSEPRGTRRFILPPLQQTGHRFLYGKVASAQESGGPLQSPITVAPRTSLRRLANIRTGRPLSTVEDQPSPKENTMPERPVTSHNAELRSQASSTQLPEVPKLSRGRLISVSNVPQMFGKLPTSARRLSLMPKREARVASPGPGVLPKLQADSAQKNHGQRLANSASLQKQQDVTSQSVFEDDSPLASPTSERSYATMPAPLAASWADRIKRNRNSREIDGETMRSFSLGFSWSNKPKRASIASAYSEWSTMGDVLPQLSPPPTGPLPPTPTRPSSSSSNHGHTMGRKKSIPMMAMPPPAPPPTCALPPIPQKPTARV</sequence>
<keyword evidence="4" id="KW-1185">Reference proteome</keyword>
<feature type="region of interest" description="Disordered" evidence="1">
    <location>
        <begin position="1"/>
        <end position="89"/>
    </location>
</feature>
<dbReference type="InterPro" id="IPR001849">
    <property type="entry name" value="PH_domain"/>
</dbReference>
<organism evidence="3 4">
    <name type="scientific">Trichoderma ghanense</name>
    <dbReference type="NCBI Taxonomy" id="65468"/>
    <lineage>
        <taxon>Eukaryota</taxon>
        <taxon>Fungi</taxon>
        <taxon>Dikarya</taxon>
        <taxon>Ascomycota</taxon>
        <taxon>Pezizomycotina</taxon>
        <taxon>Sordariomycetes</taxon>
        <taxon>Hypocreomycetidae</taxon>
        <taxon>Hypocreales</taxon>
        <taxon>Hypocreaceae</taxon>
        <taxon>Trichoderma</taxon>
    </lineage>
</organism>
<dbReference type="GeneID" id="300576359"/>
<feature type="compositionally biased region" description="Pro residues" evidence="1">
    <location>
        <begin position="827"/>
        <end position="840"/>
    </location>
</feature>
<protein>
    <recommendedName>
        <fullName evidence="2">PH domain-containing protein</fullName>
    </recommendedName>
</protein>
<feature type="region of interest" description="Disordered" evidence="1">
    <location>
        <begin position="822"/>
        <end position="886"/>
    </location>
</feature>
<proteinExistence type="predicted"/>
<feature type="region of interest" description="Disordered" evidence="1">
    <location>
        <begin position="115"/>
        <end position="160"/>
    </location>
</feature>